<name>K0KT79_WICCF</name>
<keyword evidence="3 5" id="KW-1133">Transmembrane helix</keyword>
<feature type="transmembrane region" description="Helical" evidence="5">
    <location>
        <begin position="218"/>
        <end position="236"/>
    </location>
</feature>
<feature type="transmembrane region" description="Helical" evidence="5">
    <location>
        <begin position="289"/>
        <end position="313"/>
    </location>
</feature>
<protein>
    <submittedName>
        <fullName evidence="7">Drug resistance protein</fullName>
    </submittedName>
</protein>
<organism evidence="7 8">
    <name type="scientific">Wickerhamomyces ciferrii (strain ATCC 14091 / BCRC 22168 / CBS 111 / JCM 3599 / NBRC 0793 / NRRL Y-1031 F-60-10)</name>
    <name type="common">Yeast</name>
    <name type="synonym">Pichia ciferrii</name>
    <dbReference type="NCBI Taxonomy" id="1206466"/>
    <lineage>
        <taxon>Eukaryota</taxon>
        <taxon>Fungi</taxon>
        <taxon>Dikarya</taxon>
        <taxon>Ascomycota</taxon>
        <taxon>Saccharomycotina</taxon>
        <taxon>Saccharomycetes</taxon>
        <taxon>Phaffomycetales</taxon>
        <taxon>Wickerhamomycetaceae</taxon>
        <taxon>Wickerhamomyces</taxon>
    </lineage>
</organism>
<feature type="domain" description="Major facilitator superfamily (MFS) profile" evidence="6">
    <location>
        <begin position="1"/>
        <end position="446"/>
    </location>
</feature>
<dbReference type="SUPFAM" id="SSF103473">
    <property type="entry name" value="MFS general substrate transporter"/>
    <property type="match status" value="1"/>
</dbReference>
<sequence length="477" mass="52433">MMAQLISQASPFQTLPMMNLLEKSFNNVSDNDKVWFMASNPLTSGAFILISGKFGDLYGLKLVFNIGICWCSLWSLLVGLSSYTHSVIFFCICRAMQGIGLALILSNAIGIAGNLYPNGQRKAIVFCLIAAFAPIGAALGTLFGGLTAQFGVWQWSFYSTAILLFLMAVISHFVIPYVEPLHKSPNMDWWGAITGVCGLILLSFAWNQAPEAGWSSPYIIVILILGLISLAVFFYIEKWIASSPLLPNEIMNFNLLMVLSITALGWGSFSVWTYYYWSFILNLKHFNPLISGTTYVTFLVFGVIACLVVSLLIKRVQPSYLLLAAMICFVVGLTMLSVTPVNQSYFKMLFPQIILLSFGVDMSFPAALIILSDSLPKKHQGMSSSLVTTMVNYEMSIALGIASSAEVEIKTKTGELLKAYRAALYVGIGLAAISVIFSVVFVVSSKIWPIDTTEDEHFDDFKSKVNIDAKNYNDGAV</sequence>
<dbReference type="PANTHER" id="PTHR42718:SF14">
    <property type="entry name" value="AMINOTRIAZOLE RESISTANCE PROTEIN"/>
    <property type="match status" value="1"/>
</dbReference>
<feature type="transmembrane region" description="Helical" evidence="5">
    <location>
        <begin position="155"/>
        <end position="175"/>
    </location>
</feature>
<evidence type="ECO:0000256" key="3">
    <source>
        <dbReference type="ARBA" id="ARBA00022989"/>
    </source>
</evidence>
<gene>
    <name evidence="7" type="ORF">BN7_5954</name>
</gene>
<keyword evidence="4 5" id="KW-0472">Membrane</keyword>
<dbReference type="FunCoup" id="K0KT79">
    <property type="interactions" value="47"/>
</dbReference>
<reference evidence="7 8" key="1">
    <citation type="journal article" date="2012" name="Eukaryot. Cell">
        <title>Draft genome sequence of Wickerhamomyces ciferrii NRRL Y-1031 F-60-10.</title>
        <authorList>
            <person name="Schneider J."/>
            <person name="Andrea H."/>
            <person name="Blom J."/>
            <person name="Jaenicke S."/>
            <person name="Ruckert C."/>
            <person name="Schorsch C."/>
            <person name="Szczepanowski R."/>
            <person name="Farwick M."/>
            <person name="Goesmann A."/>
            <person name="Puhler A."/>
            <person name="Schaffer S."/>
            <person name="Tauch A."/>
            <person name="Kohler T."/>
            <person name="Brinkrolf K."/>
        </authorList>
    </citation>
    <scope>NUCLEOTIDE SEQUENCE [LARGE SCALE GENOMIC DNA]</scope>
    <source>
        <strain evidence="8">ATCC 14091 / BCRC 22168 / CBS 111 / JCM 3599 / NBRC 0793 / NRRL Y-1031 F-60-10</strain>
    </source>
</reference>
<dbReference type="eggNOG" id="KOG0254">
    <property type="taxonomic scope" value="Eukaryota"/>
</dbReference>
<dbReference type="HOGENOM" id="CLU_000960_27_4_1"/>
<keyword evidence="2 5" id="KW-0812">Transmembrane</keyword>
<feature type="transmembrane region" description="Helical" evidence="5">
    <location>
        <begin position="187"/>
        <end position="206"/>
    </location>
</feature>
<dbReference type="GO" id="GO:0022857">
    <property type="term" value="F:transmembrane transporter activity"/>
    <property type="evidence" value="ECO:0007669"/>
    <property type="project" value="InterPro"/>
</dbReference>
<evidence type="ECO:0000256" key="2">
    <source>
        <dbReference type="ARBA" id="ARBA00022692"/>
    </source>
</evidence>
<feature type="transmembrane region" description="Helical" evidence="5">
    <location>
        <begin position="256"/>
        <end position="277"/>
    </location>
</feature>
<evidence type="ECO:0000256" key="5">
    <source>
        <dbReference type="SAM" id="Phobius"/>
    </source>
</evidence>
<evidence type="ECO:0000313" key="7">
    <source>
        <dbReference type="EMBL" id="CCH46361.1"/>
    </source>
</evidence>
<feature type="transmembrane region" description="Helical" evidence="5">
    <location>
        <begin position="350"/>
        <end position="371"/>
    </location>
</feature>
<dbReference type="PROSITE" id="PS50850">
    <property type="entry name" value="MFS"/>
    <property type="match status" value="1"/>
</dbReference>
<dbReference type="InterPro" id="IPR020846">
    <property type="entry name" value="MFS_dom"/>
</dbReference>
<evidence type="ECO:0000313" key="8">
    <source>
        <dbReference type="Proteomes" id="UP000009328"/>
    </source>
</evidence>
<dbReference type="InterPro" id="IPR011701">
    <property type="entry name" value="MFS"/>
</dbReference>
<dbReference type="Gene3D" id="1.20.1250.20">
    <property type="entry name" value="MFS general substrate transporter like domains"/>
    <property type="match status" value="2"/>
</dbReference>
<proteinExistence type="predicted"/>
<feature type="transmembrane region" description="Helical" evidence="5">
    <location>
        <begin position="422"/>
        <end position="443"/>
    </location>
</feature>
<feature type="transmembrane region" description="Helical" evidence="5">
    <location>
        <begin position="320"/>
        <end position="338"/>
    </location>
</feature>
<dbReference type="STRING" id="1206466.K0KT79"/>
<dbReference type="Proteomes" id="UP000009328">
    <property type="component" value="Unassembled WGS sequence"/>
</dbReference>
<dbReference type="EMBL" id="CAIF01000242">
    <property type="protein sequence ID" value="CCH46361.1"/>
    <property type="molecule type" value="Genomic_DNA"/>
</dbReference>
<feature type="transmembrane region" description="Helical" evidence="5">
    <location>
        <begin position="87"/>
        <end position="111"/>
    </location>
</feature>
<keyword evidence="8" id="KW-1185">Reference proteome</keyword>
<dbReference type="PANTHER" id="PTHR42718">
    <property type="entry name" value="MAJOR FACILITATOR SUPERFAMILY MULTIDRUG TRANSPORTER MFSC"/>
    <property type="match status" value="1"/>
</dbReference>
<dbReference type="AlphaFoldDB" id="K0KT79"/>
<dbReference type="GO" id="GO:0016020">
    <property type="term" value="C:membrane"/>
    <property type="evidence" value="ECO:0007669"/>
    <property type="project" value="UniProtKB-SubCell"/>
</dbReference>
<dbReference type="Pfam" id="PF07690">
    <property type="entry name" value="MFS_1"/>
    <property type="match status" value="1"/>
</dbReference>
<dbReference type="InterPro" id="IPR036259">
    <property type="entry name" value="MFS_trans_sf"/>
</dbReference>
<feature type="transmembrane region" description="Helical" evidence="5">
    <location>
        <begin position="123"/>
        <end position="143"/>
    </location>
</feature>
<evidence type="ECO:0000259" key="6">
    <source>
        <dbReference type="PROSITE" id="PS50850"/>
    </source>
</evidence>
<evidence type="ECO:0000256" key="1">
    <source>
        <dbReference type="ARBA" id="ARBA00004141"/>
    </source>
</evidence>
<feature type="transmembrane region" description="Helical" evidence="5">
    <location>
        <begin position="62"/>
        <end position="81"/>
    </location>
</feature>
<comment type="caution">
    <text evidence="7">The sequence shown here is derived from an EMBL/GenBank/DDBJ whole genome shotgun (WGS) entry which is preliminary data.</text>
</comment>
<accession>K0KT79</accession>
<comment type="subcellular location">
    <subcellularLocation>
        <location evidence="1">Membrane</location>
        <topology evidence="1">Multi-pass membrane protein</topology>
    </subcellularLocation>
</comment>
<evidence type="ECO:0000256" key="4">
    <source>
        <dbReference type="ARBA" id="ARBA00023136"/>
    </source>
</evidence>
<dbReference type="InParanoid" id="K0KT79"/>